<evidence type="ECO:0000313" key="12">
    <source>
        <dbReference type="EMBL" id="AUN97682.1"/>
    </source>
</evidence>
<feature type="domain" description="Cytochrome c" evidence="11">
    <location>
        <begin position="152"/>
        <end position="239"/>
    </location>
</feature>
<name>A0A2K9NQB2_BACTC</name>
<evidence type="ECO:0000259" key="11">
    <source>
        <dbReference type="PROSITE" id="PS51007"/>
    </source>
</evidence>
<keyword evidence="7 9" id="KW-0408">Iron</keyword>
<feature type="transmembrane region" description="Helical" evidence="10">
    <location>
        <begin position="587"/>
        <end position="609"/>
    </location>
</feature>
<evidence type="ECO:0000256" key="5">
    <source>
        <dbReference type="ARBA" id="ARBA00022723"/>
    </source>
</evidence>
<feature type="transmembrane region" description="Helical" evidence="10">
    <location>
        <begin position="519"/>
        <end position="543"/>
    </location>
</feature>
<evidence type="ECO:0000256" key="7">
    <source>
        <dbReference type="ARBA" id="ARBA00023004"/>
    </source>
</evidence>
<feature type="transmembrane region" description="Helical" evidence="10">
    <location>
        <begin position="441"/>
        <end position="464"/>
    </location>
</feature>
<dbReference type="Pfam" id="PF03239">
    <property type="entry name" value="FTR1"/>
    <property type="match status" value="1"/>
</dbReference>
<dbReference type="PROSITE" id="PS51007">
    <property type="entry name" value="CYTC"/>
    <property type="match status" value="1"/>
</dbReference>
<keyword evidence="6 10" id="KW-1133">Transmembrane helix</keyword>
<dbReference type="KEGG" id="bsto:C0V70_06065"/>
<protein>
    <recommendedName>
        <fullName evidence="11">Cytochrome c domain-containing protein</fullName>
    </recommendedName>
</protein>
<keyword evidence="5 9" id="KW-0479">Metal-binding</keyword>
<dbReference type="PANTHER" id="PTHR31632">
    <property type="entry name" value="IRON TRANSPORTER FTH1"/>
    <property type="match status" value="1"/>
</dbReference>
<dbReference type="GO" id="GO:0046872">
    <property type="term" value="F:metal ion binding"/>
    <property type="evidence" value="ECO:0007669"/>
    <property type="project" value="UniProtKB-KW"/>
</dbReference>
<feature type="transmembrane region" description="Helical" evidence="10">
    <location>
        <begin position="555"/>
        <end position="575"/>
    </location>
</feature>
<feature type="transmembrane region" description="Helical" evidence="10">
    <location>
        <begin position="401"/>
        <end position="429"/>
    </location>
</feature>
<dbReference type="Gene3D" id="1.10.760.10">
    <property type="entry name" value="Cytochrome c-like domain"/>
    <property type="match status" value="1"/>
</dbReference>
<feature type="transmembrane region" description="Helical" evidence="10">
    <location>
        <begin position="629"/>
        <end position="652"/>
    </location>
</feature>
<dbReference type="EMBL" id="CP025704">
    <property type="protein sequence ID" value="AUN97682.1"/>
    <property type="molecule type" value="Genomic_DNA"/>
</dbReference>
<comment type="subcellular location">
    <subcellularLocation>
        <location evidence="1">Membrane</location>
        <topology evidence="1">Multi-pass membrane protein</topology>
    </subcellularLocation>
</comment>
<dbReference type="GO" id="GO:0020037">
    <property type="term" value="F:heme binding"/>
    <property type="evidence" value="ECO:0007669"/>
    <property type="project" value="InterPro"/>
</dbReference>
<accession>A0A2K9NQB2</accession>
<evidence type="ECO:0000256" key="2">
    <source>
        <dbReference type="ARBA" id="ARBA00008333"/>
    </source>
</evidence>
<keyword evidence="3 9" id="KW-0349">Heme</keyword>
<evidence type="ECO:0000256" key="10">
    <source>
        <dbReference type="SAM" id="Phobius"/>
    </source>
</evidence>
<dbReference type="RefSeq" id="WP_102242975.1">
    <property type="nucleotide sequence ID" value="NZ_CP025704.1"/>
</dbReference>
<dbReference type="GO" id="GO:0015093">
    <property type="term" value="F:ferrous iron transmembrane transporter activity"/>
    <property type="evidence" value="ECO:0007669"/>
    <property type="project" value="TreeGrafter"/>
</dbReference>
<evidence type="ECO:0000256" key="9">
    <source>
        <dbReference type="PROSITE-ProRule" id="PRU00433"/>
    </source>
</evidence>
<dbReference type="InterPro" id="IPR004923">
    <property type="entry name" value="FTR1/Fip1/EfeU"/>
</dbReference>
<reference evidence="12 13" key="1">
    <citation type="submission" date="2018-01" db="EMBL/GenBank/DDBJ databases">
        <title>Complete genome sequence of Bacteriovorax stolpii DSM12778.</title>
        <authorList>
            <person name="Tang B."/>
            <person name="Chang J."/>
        </authorList>
    </citation>
    <scope>NUCLEOTIDE SEQUENCE [LARGE SCALE GENOMIC DNA]</scope>
    <source>
        <strain evidence="12 13">DSM 12778</strain>
    </source>
</reference>
<dbReference type="PANTHER" id="PTHR31632:SF2">
    <property type="entry name" value="PLASMA MEMBRANE IRON PERMEASE"/>
    <property type="match status" value="1"/>
</dbReference>
<dbReference type="AlphaFoldDB" id="A0A2K9NQB2"/>
<comment type="similarity">
    <text evidence="2">Belongs to the oxidase-dependent Fe transporter (OFeT) (TC 9.A.10.1) family.</text>
</comment>
<dbReference type="GO" id="GO:0009055">
    <property type="term" value="F:electron transfer activity"/>
    <property type="evidence" value="ECO:0007669"/>
    <property type="project" value="InterPro"/>
</dbReference>
<keyword evidence="4 10" id="KW-0812">Transmembrane</keyword>
<dbReference type="InterPro" id="IPR036909">
    <property type="entry name" value="Cyt_c-like_dom_sf"/>
</dbReference>
<feature type="transmembrane region" description="Helical" evidence="10">
    <location>
        <begin position="476"/>
        <end position="494"/>
    </location>
</feature>
<keyword evidence="13" id="KW-1185">Reference proteome</keyword>
<dbReference type="SUPFAM" id="SSF46626">
    <property type="entry name" value="Cytochrome c"/>
    <property type="match status" value="1"/>
</dbReference>
<evidence type="ECO:0000256" key="8">
    <source>
        <dbReference type="ARBA" id="ARBA00023136"/>
    </source>
</evidence>
<gene>
    <name evidence="12" type="ORF">C0V70_06065</name>
</gene>
<proteinExistence type="inferred from homology"/>
<evidence type="ECO:0000313" key="13">
    <source>
        <dbReference type="Proteomes" id="UP000235584"/>
    </source>
</evidence>
<evidence type="ECO:0000256" key="6">
    <source>
        <dbReference type="ARBA" id="ARBA00022989"/>
    </source>
</evidence>
<organism evidence="12 13">
    <name type="scientific">Bacteriovorax stolpii</name>
    <name type="common">Bdellovibrio stolpii</name>
    <dbReference type="NCBI Taxonomy" id="960"/>
    <lineage>
        <taxon>Bacteria</taxon>
        <taxon>Pseudomonadati</taxon>
        <taxon>Bdellovibrionota</taxon>
        <taxon>Bacteriovoracia</taxon>
        <taxon>Bacteriovoracales</taxon>
        <taxon>Bacteriovoracaceae</taxon>
        <taxon>Bacteriovorax</taxon>
    </lineage>
</organism>
<keyword evidence="8 10" id="KW-0472">Membrane</keyword>
<sequence length="668" mass="74182">MTGQTFVVKRKQLTILFKVEHMLKSILLLTLLFSQFALSQTVTPETSAESTPRFAIHLLDYLAHDYGGAVQKGKVISQGEYDEQREFAQKVFELATTLPEIKNEKAVYTKIEKLKQMIDGKAEAVDVSLQARDIQKDLILITKITLSPTTQPSISNGKSLFQQNCISCHGNNGYGDGEAGKGMDPAPANFHEPERMSAISAFHNYNTIRLGVPGTGMPPWTNFTDKEVWDLSFYLMAMRHAETLKKAEGVNVKVPENISLIDQASLSDTELKAKMTLENEDERNVALALLRSKDGNTSGGEYIGKAKNYLNESLTAYKNNSKDDAKRLAIQAYLEGIEPLEPMIKANNPDLVIKVETEMAKIRQIISDKNGNFDLLKAQIVITEEVFNEVSEAVKSRELTFGVAFSGAFAIILREGFEAVLIVLTLLSAIRAFGDKTAAKWVHAGWGSAVFLGFVAWFLSGALMNMSGASREMLEAVTSTMAVVILLYFGFWLHRQTEIGRWKKFIHEKVQGAIDNKNLWALASISFISVFREAFETVLFIRALWFQTGESGKDAISLGLIAALALIFAFAFFALKYSKKVPIRELFKFSAILTCGLALILAGKAVHSLQEAGIFDSTYLSFNLRIETIGLYPTWQTISAQILTLVLALVLINYNSKPVMIEEPITEE</sequence>
<evidence type="ECO:0000256" key="1">
    <source>
        <dbReference type="ARBA" id="ARBA00004141"/>
    </source>
</evidence>
<evidence type="ECO:0000256" key="4">
    <source>
        <dbReference type="ARBA" id="ARBA00022692"/>
    </source>
</evidence>
<dbReference type="GO" id="GO:0033573">
    <property type="term" value="C:high-affinity iron permease complex"/>
    <property type="evidence" value="ECO:0007669"/>
    <property type="project" value="InterPro"/>
</dbReference>
<dbReference type="InterPro" id="IPR009056">
    <property type="entry name" value="Cyt_c-like_dom"/>
</dbReference>
<dbReference type="Proteomes" id="UP000235584">
    <property type="component" value="Chromosome"/>
</dbReference>
<evidence type="ECO:0000256" key="3">
    <source>
        <dbReference type="ARBA" id="ARBA00022617"/>
    </source>
</evidence>
<dbReference type="Pfam" id="PF00034">
    <property type="entry name" value="Cytochrom_C"/>
    <property type="match status" value="1"/>
</dbReference>